<dbReference type="AlphaFoldDB" id="A0A2X4VR65"/>
<dbReference type="STRING" id="1348624.GCA_001591545_03395"/>
<evidence type="ECO:0000313" key="1">
    <source>
        <dbReference type="EMBL" id="SQI53391.1"/>
    </source>
</evidence>
<dbReference type="EMBL" id="LS483476">
    <property type="protein sequence ID" value="SQI53391.1"/>
    <property type="molecule type" value="Genomic_DNA"/>
</dbReference>
<keyword evidence="2" id="KW-1185">Reference proteome</keyword>
<dbReference type="KEGG" id="blen:NCTC4824_00863"/>
<reference evidence="1 2" key="1">
    <citation type="submission" date="2018-06" db="EMBL/GenBank/DDBJ databases">
        <authorList>
            <consortium name="Pathogen Informatics"/>
            <person name="Doyle S."/>
        </authorList>
    </citation>
    <scope>NUCLEOTIDE SEQUENCE [LARGE SCALE GENOMIC DNA]</scope>
    <source>
        <strain evidence="1 2">NCTC4824</strain>
    </source>
</reference>
<proteinExistence type="predicted"/>
<accession>A0A2X4VR65</accession>
<sequence length="246" mass="28955">MLVLVDEFLALDQTERIKKIKLKGKFYQLQDAIRLINPRLVARKLKIQLPSLNDELEYFSKLFQEEDKIVYFYDARYQSGEILDRIQNWLLPDKILWPIPIVNGNKAEFLFLLDEVMQYNDASTSYTDLMARINTLRSNMTYWIMSPSPMLVFSPNKYNAIYKKKERNIFLLTEVLSKNRVKTHQSGEVNALWSYLREKKQIDEIWAVSKGITSELPALHKHVKLEEPTLPVGIPYIQILTINKDK</sequence>
<evidence type="ECO:0000313" key="2">
    <source>
        <dbReference type="Proteomes" id="UP000249134"/>
    </source>
</evidence>
<dbReference type="Proteomes" id="UP000249134">
    <property type="component" value="Chromosome 1"/>
</dbReference>
<dbReference type="RefSeq" id="WP_066144976.1">
    <property type="nucleotide sequence ID" value="NZ_CBCSGM010000007.1"/>
</dbReference>
<gene>
    <name evidence="1" type="ORF">NCTC4824_00863</name>
</gene>
<name>A0A2X4VR65_LEDLE</name>
<protein>
    <submittedName>
        <fullName evidence="1">Uncharacterized protein</fullName>
    </submittedName>
</protein>
<organism evidence="1 2">
    <name type="scientific">Lederbergia lenta</name>
    <name type="common">Bacillus lentus</name>
    <dbReference type="NCBI Taxonomy" id="1467"/>
    <lineage>
        <taxon>Bacteria</taxon>
        <taxon>Bacillati</taxon>
        <taxon>Bacillota</taxon>
        <taxon>Bacilli</taxon>
        <taxon>Bacillales</taxon>
        <taxon>Bacillaceae</taxon>
        <taxon>Lederbergia</taxon>
    </lineage>
</organism>